<dbReference type="STRING" id="1886670.PTI45_01473"/>
<dbReference type="GO" id="GO:0019825">
    <property type="term" value="F:oxygen binding"/>
    <property type="evidence" value="ECO:0007669"/>
    <property type="project" value="InterPro"/>
</dbReference>
<dbReference type="InterPro" id="IPR044398">
    <property type="entry name" value="Globin-sensor_dom"/>
</dbReference>
<dbReference type="CDD" id="cd01068">
    <property type="entry name" value="globin_sensor"/>
    <property type="match status" value="1"/>
</dbReference>
<dbReference type="RefSeq" id="WP_069326917.1">
    <property type="nucleotide sequence ID" value="NZ_MDER01000032.1"/>
</dbReference>
<feature type="domain" description="Methyl-accepting transducer" evidence="3">
    <location>
        <begin position="165"/>
        <end position="353"/>
    </location>
</feature>
<dbReference type="InterPro" id="IPR004089">
    <property type="entry name" value="MCPsignal_dom"/>
</dbReference>
<dbReference type="GO" id="GO:0016020">
    <property type="term" value="C:membrane"/>
    <property type="evidence" value="ECO:0007669"/>
    <property type="project" value="InterPro"/>
</dbReference>
<dbReference type="InterPro" id="IPR009050">
    <property type="entry name" value="Globin-like_sf"/>
</dbReference>
<dbReference type="PROSITE" id="PS50111">
    <property type="entry name" value="CHEMOTAXIS_TRANSDUC_2"/>
    <property type="match status" value="1"/>
</dbReference>
<evidence type="ECO:0000256" key="2">
    <source>
        <dbReference type="PROSITE-ProRule" id="PRU00284"/>
    </source>
</evidence>
<dbReference type="GO" id="GO:0020037">
    <property type="term" value="F:heme binding"/>
    <property type="evidence" value="ECO:0007669"/>
    <property type="project" value="InterPro"/>
</dbReference>
<dbReference type="GO" id="GO:0007165">
    <property type="term" value="P:signal transduction"/>
    <property type="evidence" value="ECO:0007669"/>
    <property type="project" value="UniProtKB-KW"/>
</dbReference>
<evidence type="ECO:0000256" key="1">
    <source>
        <dbReference type="ARBA" id="ARBA00023224"/>
    </source>
</evidence>
<dbReference type="Pfam" id="PF11563">
    <property type="entry name" value="Protoglobin"/>
    <property type="match status" value="1"/>
</dbReference>
<dbReference type="EMBL" id="MDER01000032">
    <property type="protein sequence ID" value="ODP28964.1"/>
    <property type="molecule type" value="Genomic_DNA"/>
</dbReference>
<organism evidence="4 5">
    <name type="scientific">Paenibacillus nuruki</name>
    <dbReference type="NCBI Taxonomy" id="1886670"/>
    <lineage>
        <taxon>Bacteria</taxon>
        <taxon>Bacillati</taxon>
        <taxon>Bacillota</taxon>
        <taxon>Bacilli</taxon>
        <taxon>Bacillales</taxon>
        <taxon>Paenibacillaceae</taxon>
        <taxon>Paenibacillus</taxon>
    </lineage>
</organism>
<reference evidence="4 5" key="1">
    <citation type="submission" date="2016-08" db="EMBL/GenBank/DDBJ databases">
        <title>Genome sequencing of Paenibacillus sp. TI45-13ar, isolated from Korean traditional nuruk.</title>
        <authorList>
            <person name="Kim S.-J."/>
        </authorList>
    </citation>
    <scope>NUCLEOTIDE SEQUENCE [LARGE SCALE GENOMIC DNA]</scope>
    <source>
        <strain evidence="4 5">TI45-13ar</strain>
    </source>
</reference>
<dbReference type="InterPro" id="IPR012292">
    <property type="entry name" value="Globin/Proto"/>
</dbReference>
<name>A0A1E3L5L4_9BACL</name>
<evidence type="ECO:0000313" key="5">
    <source>
        <dbReference type="Proteomes" id="UP000094578"/>
    </source>
</evidence>
<keyword evidence="1 2" id="KW-0807">Transducer</keyword>
<dbReference type="SMART" id="SM00283">
    <property type="entry name" value="MA"/>
    <property type="match status" value="1"/>
</dbReference>
<dbReference type="PATRIC" id="fig|1886670.3.peg.1501"/>
<gene>
    <name evidence="4" type="ORF">PTI45_01473</name>
</gene>
<dbReference type="AlphaFoldDB" id="A0A1E3L5L4"/>
<sequence>MIQVSKQRQQQLQYIGLTEADLQLLHHHYDLFVKVVDEVVDHFYNHIEQYPALHEIIKQAGSTIDRLKQTQRDYWISLAAGTVDEEFIEQRLKIGRIHSRIGLNSDYYLGTYMTYTDIATVVLEREIPDQWIKVLHALTKMFNLDSQLVLEAYGEREQHRIQNMVNQKEHMLTAVTEAVNRISEMIVKLNDNARVISESADQMAHSQESSLQQMDELGHEVKEISKVGTVMREISEQTHLLGLNASIEAAHAGEYGRGFSIVAQEVRKLAGSSQNALQDISLTLKVIMSKLDQVQSEFGKNVEWSRHQAGRSQELAAFADMIQQVASELEQLQHTESADSAVTVGTEMNPKLS</sequence>
<dbReference type="SUPFAM" id="SSF46458">
    <property type="entry name" value="Globin-like"/>
    <property type="match status" value="1"/>
</dbReference>
<dbReference type="Pfam" id="PF00015">
    <property type="entry name" value="MCPsignal"/>
    <property type="match status" value="1"/>
</dbReference>
<dbReference type="SUPFAM" id="SSF58104">
    <property type="entry name" value="Methyl-accepting chemotaxis protein (MCP) signaling domain"/>
    <property type="match status" value="1"/>
</dbReference>
<dbReference type="InterPro" id="IPR039379">
    <property type="entry name" value="Protoglobin_sensor_dom"/>
</dbReference>
<comment type="caution">
    <text evidence="4">The sequence shown here is derived from an EMBL/GenBank/DDBJ whole genome shotgun (WGS) entry which is preliminary data.</text>
</comment>
<dbReference type="Gene3D" id="1.10.287.950">
    <property type="entry name" value="Methyl-accepting chemotaxis protein"/>
    <property type="match status" value="1"/>
</dbReference>
<evidence type="ECO:0000259" key="3">
    <source>
        <dbReference type="PROSITE" id="PS50111"/>
    </source>
</evidence>
<dbReference type="PANTHER" id="PTHR32089:SF112">
    <property type="entry name" value="LYSOZYME-LIKE PROTEIN-RELATED"/>
    <property type="match status" value="1"/>
</dbReference>
<dbReference type="PANTHER" id="PTHR32089">
    <property type="entry name" value="METHYL-ACCEPTING CHEMOTAXIS PROTEIN MCPB"/>
    <property type="match status" value="1"/>
</dbReference>
<evidence type="ECO:0000313" key="4">
    <source>
        <dbReference type="EMBL" id="ODP28964.1"/>
    </source>
</evidence>
<accession>A0A1E3L5L4</accession>
<protein>
    <submittedName>
        <fullName evidence="4">Heme-based aerotactic transducer HemAT</fullName>
    </submittedName>
</protein>
<dbReference type="Gene3D" id="1.10.490.10">
    <property type="entry name" value="Globins"/>
    <property type="match status" value="1"/>
</dbReference>
<dbReference type="Proteomes" id="UP000094578">
    <property type="component" value="Unassembled WGS sequence"/>
</dbReference>
<keyword evidence="5" id="KW-1185">Reference proteome</keyword>
<proteinExistence type="predicted"/>